<protein>
    <submittedName>
        <fullName evidence="1">Uncharacterized protein</fullName>
    </submittedName>
</protein>
<sequence length="281" mass="32090">MYKKYGLRLPEYRRHQSFGNWLKVHPLGEPVNNLTNLLYNWVTLGFLQRPAGIKDSAQTQGRGMVDQGENKTIRRPIIQQRNTDLGRTDYPKTRELATVRPQVGFPGSSSLIPLSQQSADTAVSVGKMWASWTRKIKQEFQGCPVCAISPQRLVHDHEDPFAQILKAHNLDPKEFTAFEANSRFSMPGLCYHCSLPKKETAGMHEHQSRQCPYPRITRALCYVAWKRGTKESYFEGRDASRVSLGNRESFARWLTGHLEGKPIPEGNMTRFAVNIMKTEIE</sequence>
<accession>A0AAD7QJT0</accession>
<dbReference type="GeneID" id="80884951"/>
<organism evidence="1 2">
    <name type="scientific">Lipomyces tetrasporus</name>
    <dbReference type="NCBI Taxonomy" id="54092"/>
    <lineage>
        <taxon>Eukaryota</taxon>
        <taxon>Fungi</taxon>
        <taxon>Dikarya</taxon>
        <taxon>Ascomycota</taxon>
        <taxon>Saccharomycotina</taxon>
        <taxon>Lipomycetes</taxon>
        <taxon>Lipomycetales</taxon>
        <taxon>Lipomycetaceae</taxon>
        <taxon>Lipomyces</taxon>
    </lineage>
</organism>
<evidence type="ECO:0000313" key="1">
    <source>
        <dbReference type="EMBL" id="KAJ8096478.1"/>
    </source>
</evidence>
<proteinExistence type="predicted"/>
<keyword evidence="2" id="KW-1185">Reference proteome</keyword>
<evidence type="ECO:0000313" key="2">
    <source>
        <dbReference type="Proteomes" id="UP001217417"/>
    </source>
</evidence>
<dbReference type="RefSeq" id="XP_056039928.1">
    <property type="nucleotide sequence ID" value="XM_056189785.1"/>
</dbReference>
<comment type="caution">
    <text evidence="1">The sequence shown here is derived from an EMBL/GenBank/DDBJ whole genome shotgun (WGS) entry which is preliminary data.</text>
</comment>
<reference evidence="1" key="1">
    <citation type="submission" date="2023-03" db="EMBL/GenBank/DDBJ databases">
        <title>Near-Complete genome sequence of Lipomyces tetrasporous NRRL Y-64009, an oleaginous yeast capable of growing on lignocellulosic hydrolysates.</title>
        <authorList>
            <consortium name="Lawrence Berkeley National Laboratory"/>
            <person name="Jagtap S.S."/>
            <person name="Liu J.-J."/>
            <person name="Walukiewicz H.E."/>
            <person name="Pangilinan J."/>
            <person name="Lipzen A."/>
            <person name="Ahrendt S."/>
            <person name="Koriabine M."/>
            <person name="Cobaugh K."/>
            <person name="Salamov A."/>
            <person name="Yoshinaga Y."/>
            <person name="Ng V."/>
            <person name="Daum C."/>
            <person name="Grigoriev I.V."/>
            <person name="Slininger P.J."/>
            <person name="Dien B.S."/>
            <person name="Jin Y.-S."/>
            <person name="Rao C.V."/>
        </authorList>
    </citation>
    <scope>NUCLEOTIDE SEQUENCE</scope>
    <source>
        <strain evidence="1">NRRL Y-64009</strain>
    </source>
</reference>
<dbReference type="AlphaFoldDB" id="A0AAD7QJT0"/>
<name>A0AAD7QJT0_9ASCO</name>
<dbReference type="EMBL" id="JARPMG010000016">
    <property type="protein sequence ID" value="KAJ8096478.1"/>
    <property type="molecule type" value="Genomic_DNA"/>
</dbReference>
<gene>
    <name evidence="1" type="ORF">POJ06DRAFT_279166</name>
</gene>
<dbReference type="Proteomes" id="UP001217417">
    <property type="component" value="Unassembled WGS sequence"/>
</dbReference>